<gene>
    <name evidence="1" type="ORF">RRG08_066236</name>
</gene>
<sequence>MIRVLTKTSNCNFLEGFIVIASRFPPLSVPDVPLRMRAGGLVNDSSGHEYFMGVFFMSDCLRRTRGHSVVVYDIVGLRASWTLDSGCSGGRNPRSVHTEMNAARGHKTLSPDAITVAERISFLDLLVPAEIF</sequence>
<dbReference type="EMBL" id="JAWDGP010000067">
    <property type="protein sequence ID" value="KAK3804000.1"/>
    <property type="molecule type" value="Genomic_DNA"/>
</dbReference>
<comment type="caution">
    <text evidence="1">The sequence shown here is derived from an EMBL/GenBank/DDBJ whole genome shotgun (WGS) entry which is preliminary data.</text>
</comment>
<name>A0AAE1EEP7_9GAST</name>
<accession>A0AAE1EEP7</accession>
<reference evidence="1" key="1">
    <citation type="journal article" date="2023" name="G3 (Bethesda)">
        <title>A reference genome for the long-term kleptoplast-retaining sea slug Elysia crispata morphotype clarki.</title>
        <authorList>
            <person name="Eastman K.E."/>
            <person name="Pendleton A.L."/>
            <person name="Shaikh M.A."/>
            <person name="Suttiyut T."/>
            <person name="Ogas R."/>
            <person name="Tomko P."/>
            <person name="Gavelis G."/>
            <person name="Widhalm J.R."/>
            <person name="Wisecaver J.H."/>
        </authorList>
    </citation>
    <scope>NUCLEOTIDE SEQUENCE</scope>
    <source>
        <strain evidence="1">ECLA1</strain>
    </source>
</reference>
<proteinExistence type="predicted"/>
<organism evidence="1 2">
    <name type="scientific">Elysia crispata</name>
    <name type="common">lettuce slug</name>
    <dbReference type="NCBI Taxonomy" id="231223"/>
    <lineage>
        <taxon>Eukaryota</taxon>
        <taxon>Metazoa</taxon>
        <taxon>Spiralia</taxon>
        <taxon>Lophotrochozoa</taxon>
        <taxon>Mollusca</taxon>
        <taxon>Gastropoda</taxon>
        <taxon>Heterobranchia</taxon>
        <taxon>Euthyneura</taxon>
        <taxon>Panpulmonata</taxon>
        <taxon>Sacoglossa</taxon>
        <taxon>Placobranchoidea</taxon>
        <taxon>Plakobranchidae</taxon>
        <taxon>Elysia</taxon>
    </lineage>
</organism>
<evidence type="ECO:0000313" key="2">
    <source>
        <dbReference type="Proteomes" id="UP001283361"/>
    </source>
</evidence>
<evidence type="ECO:0000313" key="1">
    <source>
        <dbReference type="EMBL" id="KAK3804000.1"/>
    </source>
</evidence>
<keyword evidence="2" id="KW-1185">Reference proteome</keyword>
<dbReference type="AlphaFoldDB" id="A0AAE1EEP7"/>
<protein>
    <submittedName>
        <fullName evidence="1">Uncharacterized protein</fullName>
    </submittedName>
</protein>
<dbReference type="Proteomes" id="UP001283361">
    <property type="component" value="Unassembled WGS sequence"/>
</dbReference>